<feature type="transmembrane region" description="Helical" evidence="1">
    <location>
        <begin position="43"/>
        <end position="63"/>
    </location>
</feature>
<dbReference type="KEGG" id="ten:LPB136_08695"/>
<organism evidence="2 3">
    <name type="scientific">Tenacibaculum todarodis</name>
    <dbReference type="NCBI Taxonomy" id="1850252"/>
    <lineage>
        <taxon>Bacteria</taxon>
        <taxon>Pseudomonadati</taxon>
        <taxon>Bacteroidota</taxon>
        <taxon>Flavobacteriia</taxon>
        <taxon>Flavobacteriales</taxon>
        <taxon>Flavobacteriaceae</taxon>
        <taxon>Tenacibaculum</taxon>
    </lineage>
</organism>
<keyword evidence="3" id="KW-1185">Reference proteome</keyword>
<gene>
    <name evidence="2" type="ORF">LPB136_08695</name>
</gene>
<protein>
    <submittedName>
        <fullName evidence="2">Uncharacterized protein</fullName>
    </submittedName>
</protein>
<feature type="transmembrane region" description="Helical" evidence="1">
    <location>
        <begin position="6"/>
        <end position="23"/>
    </location>
</feature>
<reference evidence="2 3" key="1">
    <citation type="submission" date="2016-11" db="EMBL/GenBank/DDBJ databases">
        <title>Tenacibaculum sp. LPB0136, isolated from marine environment.</title>
        <authorList>
            <person name="Kim E."/>
            <person name="Yi H."/>
        </authorList>
    </citation>
    <scope>NUCLEOTIDE SEQUENCE [LARGE SCALE GENOMIC DNA]</scope>
    <source>
        <strain evidence="2 3">LPB0136</strain>
    </source>
</reference>
<name>A0A1L3JJW2_9FLAO</name>
<keyword evidence="1" id="KW-1133">Transmembrane helix</keyword>
<keyword evidence="1" id="KW-0472">Membrane</keyword>
<dbReference type="AlphaFoldDB" id="A0A1L3JJW2"/>
<evidence type="ECO:0000313" key="3">
    <source>
        <dbReference type="Proteomes" id="UP000181898"/>
    </source>
</evidence>
<proteinExistence type="predicted"/>
<keyword evidence="1" id="KW-0812">Transmembrane</keyword>
<evidence type="ECO:0000256" key="1">
    <source>
        <dbReference type="SAM" id="Phobius"/>
    </source>
</evidence>
<dbReference type="STRING" id="1850252.LPB136_08695"/>
<evidence type="ECO:0000313" key="2">
    <source>
        <dbReference type="EMBL" id="APG65428.1"/>
    </source>
</evidence>
<accession>A0A1L3JJW2</accession>
<sequence length="64" mass="7492">MFLLLNIISIIATLIVIEGVIYFALNSTIGRISYVKKLEYKDIFFLCIGLILILFFFEFHLPYN</sequence>
<dbReference type="Proteomes" id="UP000181898">
    <property type="component" value="Chromosome"/>
</dbReference>
<dbReference type="EMBL" id="CP018155">
    <property type="protein sequence ID" value="APG65428.1"/>
    <property type="molecule type" value="Genomic_DNA"/>
</dbReference>